<protein>
    <submittedName>
        <fullName evidence="1">Uncharacterized protein</fullName>
    </submittedName>
</protein>
<dbReference type="EMBL" id="JAMXFA010000010">
    <property type="protein sequence ID" value="MCT7977946.1"/>
    <property type="molecule type" value="Genomic_DNA"/>
</dbReference>
<gene>
    <name evidence="1" type="ORF">NG792_09545</name>
</gene>
<proteinExistence type="predicted"/>
<organism evidence="1 2">
    <name type="scientific">Laspinema olomoucense D3b</name>
    <dbReference type="NCBI Taxonomy" id="2953688"/>
    <lineage>
        <taxon>Bacteria</taxon>
        <taxon>Bacillati</taxon>
        <taxon>Cyanobacteriota</taxon>
        <taxon>Cyanophyceae</taxon>
        <taxon>Oscillatoriophycideae</taxon>
        <taxon>Oscillatoriales</taxon>
        <taxon>Laspinemataceae</taxon>
        <taxon>Laspinema</taxon>
        <taxon>Laspinema olomoucense</taxon>
    </lineage>
</organism>
<sequence length="585" mass="65447">MAQHFVGVWIWQLSSLPADYLEKLKAINCQRVYLKVFDGKSSSMFWSDQCSTNIISKFHQAGIEVYGWGYHYGTPDVQAQVTAVREAINCQLDGYILDVEEEVKNVNTHENVKKLLQALRPYVKPGTLGYTSFGNPQYHPEIPWKLLDDLCDIAMPQMYFEKWTTKPQEYETVVQEAFTAHEQFNLNKPILPIWGSESDTQNPTNADILQKFLKRYPGSSIWRLPNAGEAGEAFKLEYSSEELPIPTESFIYEQAAKAVFKMQLKYSSGLLLGNIFLFDADGNQIFDAVATTGRPGYQSPNHLWKRALGPIPDRSGLAISTEDVMLETDDSNGWSFPILPHVLASEDGHIKRGGFQLYNDAGTPGTAGGIGIINSESFTRFRALLIALKQQGIDSIPLEIEYEKPPQTLPASLVFSFRRDKINWLITGCLSVLDQSGTAIFEAEATSGAAGYQSADDHWQRSAGPLPSEEMIVNGPITVSTVAHYSELIGIEGYFFDILPLVFHRNDGYTRSHFGIHFDANVPGSAGCIVLTKPHEFDAFTDLMVKANQSGIHEIPLKVQYSDAGTRGFADEWWQKLLESRRIFA</sequence>
<reference evidence="1 2" key="1">
    <citation type="journal article" date="2022" name="Front. Microbiol.">
        <title>High genomic differentiation and limited gene flow indicate recent cryptic speciation within the genus Laspinema (cyanobacteria).</title>
        <authorList>
            <person name="Stanojkovic A."/>
            <person name="Skoupy S."/>
            <person name="Skaloud P."/>
            <person name="Dvorak P."/>
        </authorList>
    </citation>
    <scope>NUCLEOTIDE SEQUENCE [LARGE SCALE GENOMIC DNA]</scope>
    <source>
        <strain evidence="1 2">D3b</strain>
    </source>
</reference>
<name>A0ABT2N9K5_9CYAN</name>
<dbReference type="RefSeq" id="WP_261235313.1">
    <property type="nucleotide sequence ID" value="NZ_JAMXFA010000010.1"/>
</dbReference>
<evidence type="ECO:0000313" key="1">
    <source>
        <dbReference type="EMBL" id="MCT7977946.1"/>
    </source>
</evidence>
<keyword evidence="2" id="KW-1185">Reference proteome</keyword>
<evidence type="ECO:0000313" key="2">
    <source>
        <dbReference type="Proteomes" id="UP001525961"/>
    </source>
</evidence>
<accession>A0ABT2N9K5</accession>
<dbReference type="Proteomes" id="UP001525961">
    <property type="component" value="Unassembled WGS sequence"/>
</dbReference>
<comment type="caution">
    <text evidence="1">The sequence shown here is derived from an EMBL/GenBank/DDBJ whole genome shotgun (WGS) entry which is preliminary data.</text>
</comment>